<dbReference type="CDD" id="cd00831">
    <property type="entry name" value="CHS_like"/>
    <property type="match status" value="1"/>
</dbReference>
<reference evidence="7 8" key="1">
    <citation type="submission" date="2013-08" db="EMBL/GenBank/DDBJ databases">
        <title>Genome sequencing of Cellulomonas bogoriensis 69B4.</title>
        <authorList>
            <person name="Chen F."/>
            <person name="Li Y."/>
            <person name="Wang G."/>
        </authorList>
    </citation>
    <scope>NUCLEOTIDE SEQUENCE [LARGE SCALE GENOMIC DNA]</scope>
    <source>
        <strain evidence="7 8">69B4</strain>
    </source>
</reference>
<evidence type="ECO:0000256" key="1">
    <source>
        <dbReference type="ARBA" id="ARBA00005531"/>
    </source>
</evidence>
<evidence type="ECO:0000313" key="7">
    <source>
        <dbReference type="EMBL" id="KGM13701.1"/>
    </source>
</evidence>
<dbReference type="Pfam" id="PF00195">
    <property type="entry name" value="Chal_sti_synt_N"/>
    <property type="match status" value="1"/>
</dbReference>
<dbReference type="Proteomes" id="UP000054314">
    <property type="component" value="Unassembled WGS sequence"/>
</dbReference>
<dbReference type="InterPro" id="IPR011141">
    <property type="entry name" value="Polyketide_synthase_type-III"/>
</dbReference>
<evidence type="ECO:0000256" key="3">
    <source>
        <dbReference type="ARBA" id="ARBA00023315"/>
    </source>
</evidence>
<dbReference type="PIRSF" id="PIRSF000451">
    <property type="entry name" value="PKS_III"/>
    <property type="match status" value="1"/>
</dbReference>
<evidence type="ECO:0000256" key="4">
    <source>
        <dbReference type="PIRSR" id="PIRSR000451-1"/>
    </source>
</evidence>
<evidence type="ECO:0000313" key="8">
    <source>
        <dbReference type="Proteomes" id="UP000054314"/>
    </source>
</evidence>
<comment type="caution">
    <text evidence="7">The sequence shown here is derived from an EMBL/GenBank/DDBJ whole genome shotgun (WGS) entry which is preliminary data.</text>
</comment>
<dbReference type="OrthoDB" id="9786288at2"/>
<feature type="domain" description="Chalcone/stilbene synthase C-terminal" evidence="6">
    <location>
        <begin position="215"/>
        <end position="348"/>
    </location>
</feature>
<dbReference type="InterPro" id="IPR016039">
    <property type="entry name" value="Thiolase-like"/>
</dbReference>
<dbReference type="InterPro" id="IPR001099">
    <property type="entry name" value="Chalcone/stilbene_synt_N"/>
</dbReference>
<keyword evidence="8" id="KW-1185">Reference proteome</keyword>
<dbReference type="EMBL" id="AXCZ01000028">
    <property type="protein sequence ID" value="KGM13701.1"/>
    <property type="molecule type" value="Genomic_DNA"/>
</dbReference>
<dbReference type="Pfam" id="PF02797">
    <property type="entry name" value="Chal_sti_synt_C"/>
    <property type="match status" value="1"/>
</dbReference>
<keyword evidence="2" id="KW-0808">Transferase</keyword>
<feature type="domain" description="Chalcone/stilbene synthase N-terminal" evidence="5">
    <location>
        <begin position="69"/>
        <end position="198"/>
    </location>
</feature>
<dbReference type="GO" id="GO:0016747">
    <property type="term" value="F:acyltransferase activity, transferring groups other than amino-acyl groups"/>
    <property type="evidence" value="ECO:0007669"/>
    <property type="project" value="InterPro"/>
</dbReference>
<evidence type="ECO:0000259" key="6">
    <source>
        <dbReference type="Pfam" id="PF02797"/>
    </source>
</evidence>
<evidence type="ECO:0000256" key="2">
    <source>
        <dbReference type="ARBA" id="ARBA00022679"/>
    </source>
</evidence>
<dbReference type="SUPFAM" id="SSF53901">
    <property type="entry name" value="Thiolase-like"/>
    <property type="match status" value="2"/>
</dbReference>
<comment type="similarity">
    <text evidence="1">Belongs to the thiolase-like superfamily. Chalcone/stilbene synthases family.</text>
</comment>
<sequence length="351" mass="36438">MSRLVALAPVLPPHRHSQHEITRTVAPLLCPDGARAELVRRLHGATGVGSRYLAMPLEKYAHLDSFTRSNALFVELATDLLERAARSALTEASMTPEEVDLVVLTTVTGVAVPSVDVLVARRLGLRQDVTRVPTMGWGCAGGVAGTALVHDHLVGHPGAVALLLSVELCSLTLQHGDDSTPNLVASGLFGDGAAAALLVGEEHPAAGGPQVVGGASHLVAGTESDLGWQVGSSGLRIVLSAGLPDTIALHLHHEVTRFLKGHDLAVEDVAGWVVHAGGPRVLEAVTDALGLPPQALVRSWQSLAEVGNMSSASVLHILRATLDAPVRGPLVMVAFGPGVAIELVLLRTEVG</sequence>
<accession>A0A0A0C0K3</accession>
<gene>
    <name evidence="7" type="ORF">N869_11195</name>
</gene>
<organism evidence="7 8">
    <name type="scientific">Cellulomonas bogoriensis 69B4 = DSM 16987</name>
    <dbReference type="NCBI Taxonomy" id="1386082"/>
    <lineage>
        <taxon>Bacteria</taxon>
        <taxon>Bacillati</taxon>
        <taxon>Actinomycetota</taxon>
        <taxon>Actinomycetes</taxon>
        <taxon>Micrococcales</taxon>
        <taxon>Cellulomonadaceae</taxon>
        <taxon>Cellulomonas</taxon>
    </lineage>
</organism>
<dbReference type="AlphaFoldDB" id="A0A0A0C0K3"/>
<dbReference type="RefSeq" id="WP_035058511.1">
    <property type="nucleotide sequence ID" value="NZ_AXCZ01000028.1"/>
</dbReference>
<dbReference type="PANTHER" id="PTHR11877:SF99">
    <property type="entry name" value="1,3,6,8-TETRAHYDROXYNAPHTHALENE SYNTHASE"/>
    <property type="match status" value="1"/>
</dbReference>
<dbReference type="GO" id="GO:0030639">
    <property type="term" value="P:polyketide biosynthetic process"/>
    <property type="evidence" value="ECO:0007669"/>
    <property type="project" value="TreeGrafter"/>
</dbReference>
<dbReference type="PANTHER" id="PTHR11877">
    <property type="entry name" value="HYDROXYMETHYLGLUTARYL-COA SYNTHASE"/>
    <property type="match status" value="1"/>
</dbReference>
<dbReference type="InterPro" id="IPR012328">
    <property type="entry name" value="Chalcone/stilbene_synt_C"/>
</dbReference>
<protein>
    <submittedName>
        <fullName evidence="7">Stilbene synthase</fullName>
    </submittedName>
</protein>
<evidence type="ECO:0000259" key="5">
    <source>
        <dbReference type="Pfam" id="PF00195"/>
    </source>
</evidence>
<feature type="active site" description="Acyl-thioester intermediate" evidence="4">
    <location>
        <position position="139"/>
    </location>
</feature>
<keyword evidence="3" id="KW-0012">Acyltransferase</keyword>
<dbReference type="Gene3D" id="3.40.47.10">
    <property type="match status" value="2"/>
</dbReference>
<name>A0A0A0C0K3_9CELL</name>
<proteinExistence type="inferred from homology"/>